<proteinExistence type="predicted"/>
<dbReference type="EMBL" id="JADIMF010000052">
    <property type="protein sequence ID" value="MBO8468792.1"/>
    <property type="molecule type" value="Genomic_DNA"/>
</dbReference>
<comment type="caution">
    <text evidence="2">The sequence shown here is derived from an EMBL/GenBank/DDBJ whole genome shotgun (WGS) entry which is preliminary data.</text>
</comment>
<name>A0A9D9IAG5_9SPIO</name>
<reference evidence="2" key="2">
    <citation type="journal article" date="2021" name="PeerJ">
        <title>Extensive microbial diversity within the chicken gut microbiome revealed by metagenomics and culture.</title>
        <authorList>
            <person name="Gilroy R."/>
            <person name="Ravi A."/>
            <person name="Getino M."/>
            <person name="Pursley I."/>
            <person name="Horton D.L."/>
            <person name="Alikhan N.F."/>
            <person name="Baker D."/>
            <person name="Gharbi K."/>
            <person name="Hall N."/>
            <person name="Watson M."/>
            <person name="Adriaenssens E.M."/>
            <person name="Foster-Nyarko E."/>
            <person name="Jarju S."/>
            <person name="Secka A."/>
            <person name="Antonio M."/>
            <person name="Oren A."/>
            <person name="Chaudhuri R.R."/>
            <person name="La Ragione R."/>
            <person name="Hildebrand F."/>
            <person name="Pallen M.J."/>
        </authorList>
    </citation>
    <scope>NUCLEOTIDE SEQUENCE</scope>
    <source>
        <strain evidence="2">14700</strain>
    </source>
</reference>
<dbReference type="Gene3D" id="1.10.357.10">
    <property type="entry name" value="Tetracycline Repressor, domain 2"/>
    <property type="match status" value="1"/>
</dbReference>
<evidence type="ECO:0000313" key="2">
    <source>
        <dbReference type="EMBL" id="MBO8468792.1"/>
    </source>
</evidence>
<gene>
    <name evidence="2" type="ORF">IAA72_03285</name>
</gene>
<organism evidence="2 3">
    <name type="scientific">Candidatus Ornithospirochaeta stercoravium</name>
    <dbReference type="NCBI Taxonomy" id="2840897"/>
    <lineage>
        <taxon>Bacteria</taxon>
        <taxon>Pseudomonadati</taxon>
        <taxon>Spirochaetota</taxon>
        <taxon>Spirochaetia</taxon>
        <taxon>Spirochaetales</taxon>
        <taxon>Spirochaetaceae</taxon>
        <taxon>Spirochaetaceae incertae sedis</taxon>
        <taxon>Candidatus Ornithospirochaeta</taxon>
    </lineage>
</organism>
<dbReference type="AlphaFoldDB" id="A0A9D9IAG5"/>
<dbReference type="Pfam" id="PF17929">
    <property type="entry name" value="TetR_C_34"/>
    <property type="match status" value="1"/>
</dbReference>
<dbReference type="Proteomes" id="UP000810292">
    <property type="component" value="Unassembled WGS sequence"/>
</dbReference>
<dbReference type="InterPro" id="IPR009057">
    <property type="entry name" value="Homeodomain-like_sf"/>
</dbReference>
<feature type="domain" description="Tetracyclin repressor-like C-terminal" evidence="1">
    <location>
        <begin position="48"/>
        <end position="145"/>
    </location>
</feature>
<dbReference type="SUPFAM" id="SSF46689">
    <property type="entry name" value="Homeodomain-like"/>
    <property type="match status" value="1"/>
</dbReference>
<feature type="non-terminal residue" evidence="2">
    <location>
        <position position="1"/>
    </location>
</feature>
<reference evidence="2" key="1">
    <citation type="submission" date="2020-10" db="EMBL/GenBank/DDBJ databases">
        <authorList>
            <person name="Gilroy R."/>
        </authorList>
    </citation>
    <scope>NUCLEOTIDE SEQUENCE</scope>
    <source>
        <strain evidence="2">14700</strain>
    </source>
</reference>
<accession>A0A9D9IAG5</accession>
<evidence type="ECO:0000313" key="3">
    <source>
        <dbReference type="Proteomes" id="UP000810292"/>
    </source>
</evidence>
<protein>
    <submittedName>
        <fullName evidence="2">TetR/AcrR family transcriptional regulator</fullName>
    </submittedName>
</protein>
<evidence type="ECO:0000259" key="1">
    <source>
        <dbReference type="Pfam" id="PF17929"/>
    </source>
</evidence>
<dbReference type="InterPro" id="IPR041483">
    <property type="entry name" value="TetR_C_34"/>
</dbReference>
<sequence length="171" mass="19899">SLSRPAIYNYFQTKEEIFLALLGDEYSEWCSSLEKLRDDNASLDTESFADALASTLKKRETMMKILCMNLYEIEEHSREEKLVEFKLIYGRSMDLVLACLSKFFPKMTEDEKSDFVYKFFPLMYGIYPYVHPTDKQNKAMKKAGIVPRKTSVYEIAYKAIIDFLSKQGGVK</sequence>